<evidence type="ECO:0000313" key="1">
    <source>
        <dbReference type="EMBL" id="KAK3928932.1"/>
    </source>
</evidence>
<dbReference type="Proteomes" id="UP001219518">
    <property type="component" value="Unassembled WGS sequence"/>
</dbReference>
<proteinExistence type="predicted"/>
<name>A0AAE1HWT4_9NEOP</name>
<protein>
    <submittedName>
        <fullName evidence="1">Zinc finger protein 215</fullName>
    </submittedName>
</protein>
<dbReference type="AlphaFoldDB" id="A0AAE1HWT4"/>
<evidence type="ECO:0000313" key="2">
    <source>
        <dbReference type="Proteomes" id="UP001219518"/>
    </source>
</evidence>
<sequence>MLKTFIDHGLPTNAVEVFTLMDDAVLKIEFEFSFYVCVRCNETVFLSQSFLGGKMAYINAKQCVCKEGFSMPNSRV</sequence>
<organism evidence="1 2">
    <name type="scientific">Frankliniella fusca</name>
    <dbReference type="NCBI Taxonomy" id="407009"/>
    <lineage>
        <taxon>Eukaryota</taxon>
        <taxon>Metazoa</taxon>
        <taxon>Ecdysozoa</taxon>
        <taxon>Arthropoda</taxon>
        <taxon>Hexapoda</taxon>
        <taxon>Insecta</taxon>
        <taxon>Pterygota</taxon>
        <taxon>Neoptera</taxon>
        <taxon>Paraneoptera</taxon>
        <taxon>Thysanoptera</taxon>
        <taxon>Terebrantia</taxon>
        <taxon>Thripoidea</taxon>
        <taxon>Thripidae</taxon>
        <taxon>Frankliniella</taxon>
    </lineage>
</organism>
<gene>
    <name evidence="1" type="ORF">KUF71_002845</name>
</gene>
<dbReference type="EMBL" id="JAHWGI010001358">
    <property type="protein sequence ID" value="KAK3928932.1"/>
    <property type="molecule type" value="Genomic_DNA"/>
</dbReference>
<keyword evidence="2" id="KW-1185">Reference proteome</keyword>
<reference evidence="1" key="1">
    <citation type="submission" date="2021-07" db="EMBL/GenBank/DDBJ databases">
        <authorList>
            <person name="Catto M.A."/>
            <person name="Jacobson A."/>
            <person name="Kennedy G."/>
            <person name="Labadie P."/>
            <person name="Hunt B.G."/>
            <person name="Srinivasan R."/>
        </authorList>
    </citation>
    <scope>NUCLEOTIDE SEQUENCE</scope>
    <source>
        <strain evidence="1">PL_HMW_Pooled</strain>
        <tissue evidence="1">Head</tissue>
    </source>
</reference>
<comment type="caution">
    <text evidence="1">The sequence shown here is derived from an EMBL/GenBank/DDBJ whole genome shotgun (WGS) entry which is preliminary data.</text>
</comment>
<reference evidence="1" key="2">
    <citation type="journal article" date="2023" name="BMC Genomics">
        <title>Pest status, molecular evolution, and epigenetic factors derived from the genome assembly of Frankliniella fusca, a thysanopteran phytovirus vector.</title>
        <authorList>
            <person name="Catto M.A."/>
            <person name="Labadie P.E."/>
            <person name="Jacobson A.L."/>
            <person name="Kennedy G.G."/>
            <person name="Srinivasan R."/>
            <person name="Hunt B.G."/>
        </authorList>
    </citation>
    <scope>NUCLEOTIDE SEQUENCE</scope>
    <source>
        <strain evidence="1">PL_HMW_Pooled</strain>
    </source>
</reference>
<accession>A0AAE1HWT4</accession>